<feature type="binding site" evidence="8">
    <location>
        <begin position="12"/>
        <end position="18"/>
    </location>
    <ligand>
        <name>GTP</name>
        <dbReference type="ChEBI" id="CHEBI:37565"/>
    </ligand>
</feature>
<dbReference type="GO" id="GO:0005525">
    <property type="term" value="F:GTP binding"/>
    <property type="evidence" value="ECO:0007669"/>
    <property type="project" value="UniProtKB-UniRule"/>
</dbReference>
<dbReference type="PANTHER" id="PTHR11846">
    <property type="entry name" value="ADENYLOSUCCINATE SYNTHETASE"/>
    <property type="match status" value="1"/>
</dbReference>
<keyword evidence="3 8" id="KW-0479">Metal-binding</keyword>
<dbReference type="InterPro" id="IPR042109">
    <property type="entry name" value="Adenylosuccinate_synth_dom1"/>
</dbReference>
<gene>
    <name evidence="8" type="primary">purA</name>
    <name evidence="10" type="ORF">HXX08_10615</name>
    <name evidence="11" type="ORF">OZ401_001467</name>
</gene>
<dbReference type="SMART" id="SM00788">
    <property type="entry name" value="Adenylsucc_synt"/>
    <property type="match status" value="1"/>
</dbReference>
<dbReference type="InterPro" id="IPR027417">
    <property type="entry name" value="P-loop_NTPase"/>
</dbReference>
<feature type="binding site" evidence="8">
    <location>
        <begin position="412"/>
        <end position="414"/>
    </location>
    <ligand>
        <name>GTP</name>
        <dbReference type="ChEBI" id="CHEBI:37565"/>
    </ligand>
</feature>
<dbReference type="GO" id="GO:0044208">
    <property type="term" value="P:'de novo' AMP biosynthetic process"/>
    <property type="evidence" value="ECO:0007669"/>
    <property type="project" value="UniProtKB-UniRule"/>
</dbReference>
<dbReference type="Pfam" id="PF00709">
    <property type="entry name" value="Adenylsucc_synt"/>
    <property type="match status" value="1"/>
</dbReference>
<dbReference type="GO" id="GO:0046040">
    <property type="term" value="P:IMP metabolic process"/>
    <property type="evidence" value="ECO:0007669"/>
    <property type="project" value="TreeGrafter"/>
</dbReference>
<feature type="binding site" evidence="8">
    <location>
        <begin position="40"/>
        <end position="42"/>
    </location>
    <ligand>
        <name>GTP</name>
        <dbReference type="ChEBI" id="CHEBI:37565"/>
    </ligand>
</feature>
<comment type="subunit">
    <text evidence="1 8">Homodimer.</text>
</comment>
<dbReference type="EMBL" id="CP128399">
    <property type="protein sequence ID" value="WJW65689.1"/>
    <property type="molecule type" value="Genomic_DNA"/>
</dbReference>
<feature type="binding site" description="in other chain" evidence="8">
    <location>
        <begin position="13"/>
        <end position="16"/>
    </location>
    <ligand>
        <name>IMP</name>
        <dbReference type="ChEBI" id="CHEBI:58053"/>
        <note>ligand shared between dimeric partners</note>
    </ligand>
</feature>
<keyword evidence="4 8" id="KW-0547">Nucleotide-binding</keyword>
<keyword evidence="5 8" id="KW-0658">Purine biosynthesis</keyword>
<feature type="binding site" evidence="8">
    <location>
        <position position="13"/>
    </location>
    <ligand>
        <name>Mg(2+)</name>
        <dbReference type="ChEBI" id="CHEBI:18420"/>
    </ligand>
</feature>
<dbReference type="GO" id="GO:0004019">
    <property type="term" value="F:adenylosuccinate synthase activity"/>
    <property type="evidence" value="ECO:0007669"/>
    <property type="project" value="UniProtKB-UniRule"/>
</dbReference>
<evidence type="ECO:0000313" key="10">
    <source>
        <dbReference type="EMBL" id="NWJ46318.1"/>
    </source>
</evidence>
<dbReference type="NCBIfam" id="NF002223">
    <property type="entry name" value="PRK01117.1"/>
    <property type="match status" value="1"/>
</dbReference>
<comment type="catalytic activity">
    <reaction evidence="8 9">
        <text>IMP + L-aspartate + GTP = N(6)-(1,2-dicarboxyethyl)-AMP + GDP + phosphate + 2 H(+)</text>
        <dbReference type="Rhea" id="RHEA:15753"/>
        <dbReference type="ChEBI" id="CHEBI:15378"/>
        <dbReference type="ChEBI" id="CHEBI:29991"/>
        <dbReference type="ChEBI" id="CHEBI:37565"/>
        <dbReference type="ChEBI" id="CHEBI:43474"/>
        <dbReference type="ChEBI" id="CHEBI:57567"/>
        <dbReference type="ChEBI" id="CHEBI:58053"/>
        <dbReference type="ChEBI" id="CHEBI:58189"/>
        <dbReference type="EC" id="6.3.4.4"/>
    </reaction>
</comment>
<evidence type="ECO:0000256" key="2">
    <source>
        <dbReference type="ARBA" id="ARBA00022598"/>
    </source>
</evidence>
<keyword evidence="2 8" id="KW-0436">Ligase</keyword>
<evidence type="ECO:0000313" key="13">
    <source>
        <dbReference type="Proteomes" id="UP001431572"/>
    </source>
</evidence>
<dbReference type="Proteomes" id="UP000521676">
    <property type="component" value="Unassembled WGS sequence"/>
</dbReference>
<feature type="binding site" description="in other chain" evidence="8">
    <location>
        <begin position="38"/>
        <end position="41"/>
    </location>
    <ligand>
        <name>IMP</name>
        <dbReference type="ChEBI" id="CHEBI:58053"/>
        <note>ligand shared between dimeric partners</note>
    </ligand>
</feature>
<feature type="binding site" description="in other chain" evidence="8">
    <location>
        <position position="238"/>
    </location>
    <ligand>
        <name>IMP</name>
        <dbReference type="ChEBI" id="CHEBI:58053"/>
        <note>ligand shared between dimeric partners</note>
    </ligand>
</feature>
<feature type="active site" description="Proton acceptor" evidence="8">
    <location>
        <position position="13"/>
    </location>
</feature>
<evidence type="ECO:0000256" key="9">
    <source>
        <dbReference type="RuleBase" id="RU000520"/>
    </source>
</evidence>
<comment type="similarity">
    <text evidence="8 9">Belongs to the adenylosuccinate synthetase family.</text>
</comment>
<keyword evidence="6 8" id="KW-0460">Magnesium</keyword>
<evidence type="ECO:0000313" key="12">
    <source>
        <dbReference type="Proteomes" id="UP000521676"/>
    </source>
</evidence>
<feature type="active site" description="Proton donor" evidence="8">
    <location>
        <position position="41"/>
    </location>
</feature>
<dbReference type="PROSITE" id="PS01266">
    <property type="entry name" value="ADENYLOSUCCIN_SYN_1"/>
    <property type="match status" value="1"/>
</dbReference>
<evidence type="ECO:0000256" key="1">
    <source>
        <dbReference type="ARBA" id="ARBA00011738"/>
    </source>
</evidence>
<evidence type="ECO:0000256" key="8">
    <source>
        <dbReference type="HAMAP-Rule" id="MF_00011"/>
    </source>
</evidence>
<dbReference type="InterPro" id="IPR042110">
    <property type="entry name" value="Adenylosuccinate_synth_dom2"/>
</dbReference>
<keyword evidence="13" id="KW-1185">Reference proteome</keyword>
<feature type="binding site" evidence="8">
    <location>
        <position position="304"/>
    </location>
    <ligand>
        <name>GTP</name>
        <dbReference type="ChEBI" id="CHEBI:37565"/>
    </ligand>
</feature>
<dbReference type="FunFam" id="1.10.300.10:FF:000001">
    <property type="entry name" value="Adenylosuccinate synthetase"/>
    <property type="match status" value="1"/>
</dbReference>
<feature type="binding site" evidence="8">
    <location>
        <begin position="298"/>
        <end position="304"/>
    </location>
    <ligand>
        <name>substrate</name>
    </ligand>
</feature>
<dbReference type="EMBL" id="JACATZ010000001">
    <property type="protein sequence ID" value="NWJ46318.1"/>
    <property type="molecule type" value="Genomic_DNA"/>
</dbReference>
<feature type="binding site" description="in other chain" evidence="8">
    <location>
        <position position="302"/>
    </location>
    <ligand>
        <name>IMP</name>
        <dbReference type="ChEBI" id="CHEBI:58053"/>
        <note>ligand shared between dimeric partners</note>
    </ligand>
</feature>
<reference evidence="10 12" key="1">
    <citation type="submission" date="2020-06" db="EMBL/GenBank/DDBJ databases">
        <title>Anoxygenic phototrophic Chloroflexota member uses a Type I reaction center.</title>
        <authorList>
            <person name="Tsuji J.M."/>
            <person name="Shaw N.A."/>
            <person name="Nagashima S."/>
            <person name="Venkiteswaran J."/>
            <person name="Schiff S.L."/>
            <person name="Hanada S."/>
            <person name="Tank M."/>
            <person name="Neufeld J.D."/>
        </authorList>
    </citation>
    <scope>NUCLEOTIDE SEQUENCE [LARGE SCALE GENOMIC DNA]</scope>
    <source>
        <strain evidence="10">L227-S17</strain>
    </source>
</reference>
<comment type="caution">
    <text evidence="8">Lacks conserved residue(s) required for the propagation of feature annotation.</text>
</comment>
<comment type="cofactor">
    <cofactor evidence="8">
        <name>Mg(2+)</name>
        <dbReference type="ChEBI" id="CHEBI:18420"/>
    </cofactor>
    <text evidence="8">Binds 1 Mg(2+) ion per subunit.</text>
</comment>
<evidence type="ECO:0000256" key="6">
    <source>
        <dbReference type="ARBA" id="ARBA00022842"/>
    </source>
</evidence>
<keyword evidence="8" id="KW-0963">Cytoplasm</keyword>
<dbReference type="AlphaFoldDB" id="A0A8T7LWD3"/>
<dbReference type="InterPro" id="IPR018220">
    <property type="entry name" value="Adenylosuccin_syn_GTP-bd"/>
</dbReference>
<dbReference type="RefSeq" id="WP_341467577.1">
    <property type="nucleotide sequence ID" value="NZ_CP128399.1"/>
</dbReference>
<feature type="binding site" evidence="8">
    <location>
        <position position="40"/>
    </location>
    <ligand>
        <name>Mg(2+)</name>
        <dbReference type="ChEBI" id="CHEBI:18420"/>
    </ligand>
</feature>
<dbReference type="FunFam" id="3.90.170.10:FF:000001">
    <property type="entry name" value="Adenylosuccinate synthetase"/>
    <property type="match status" value="1"/>
</dbReference>
<dbReference type="NCBIfam" id="TIGR00184">
    <property type="entry name" value="purA"/>
    <property type="match status" value="1"/>
</dbReference>
<dbReference type="PANTHER" id="PTHR11846:SF0">
    <property type="entry name" value="ADENYLOSUCCINATE SYNTHETASE"/>
    <property type="match status" value="1"/>
</dbReference>
<organism evidence="10 12">
    <name type="scientific">Candidatus Chlorohelix allophototropha</name>
    <dbReference type="NCBI Taxonomy" id="3003348"/>
    <lineage>
        <taxon>Bacteria</taxon>
        <taxon>Bacillati</taxon>
        <taxon>Chloroflexota</taxon>
        <taxon>Chloroflexia</taxon>
        <taxon>Candidatus Chloroheliales</taxon>
        <taxon>Candidatus Chloroheliaceae</taxon>
        <taxon>Candidatus Chlorohelix</taxon>
    </lineage>
</organism>
<dbReference type="Gene3D" id="3.40.440.10">
    <property type="entry name" value="Adenylosuccinate Synthetase, subunit A, domain 1"/>
    <property type="match status" value="1"/>
</dbReference>
<accession>A0A8T7LWD3</accession>
<dbReference type="InterPro" id="IPR001114">
    <property type="entry name" value="Adenylosuccinate_synthetase"/>
</dbReference>
<comment type="function">
    <text evidence="8">Plays an important role in the de novo pathway of purine nucleotide biosynthesis. Catalyzes the first committed step in the biosynthesis of AMP from IMP.</text>
</comment>
<feature type="binding site" evidence="8">
    <location>
        <begin position="330"/>
        <end position="332"/>
    </location>
    <ligand>
        <name>GTP</name>
        <dbReference type="ChEBI" id="CHEBI:37565"/>
    </ligand>
</feature>
<keyword evidence="7 8" id="KW-0342">GTP-binding</keyword>
<dbReference type="HAMAP" id="MF_00011">
    <property type="entry name" value="Adenylosucc_synth"/>
    <property type="match status" value="1"/>
</dbReference>
<name>A0A8T7LWD3_9CHLR</name>
<dbReference type="Gene3D" id="3.90.170.10">
    <property type="entry name" value="Adenylosuccinate Synthetase, subunit A, domain 3"/>
    <property type="match status" value="1"/>
</dbReference>
<reference evidence="11" key="2">
    <citation type="journal article" date="2024" name="Nature">
        <title>Anoxygenic phototroph of the Chloroflexota uses a type I reaction centre.</title>
        <authorList>
            <person name="Tsuji J.M."/>
            <person name="Shaw N.A."/>
            <person name="Nagashima S."/>
            <person name="Venkiteswaran J.J."/>
            <person name="Schiff S.L."/>
            <person name="Watanabe T."/>
            <person name="Fukui M."/>
            <person name="Hanada S."/>
            <person name="Tank M."/>
            <person name="Neufeld J.D."/>
        </authorList>
    </citation>
    <scope>NUCLEOTIDE SEQUENCE</scope>
    <source>
        <strain evidence="11">L227-S17</strain>
    </source>
</reference>
<evidence type="ECO:0000256" key="5">
    <source>
        <dbReference type="ARBA" id="ARBA00022755"/>
    </source>
</evidence>
<dbReference type="Gene3D" id="1.10.300.10">
    <property type="entry name" value="Adenylosuccinate Synthetase, subunit A, domain 2"/>
    <property type="match status" value="1"/>
</dbReference>
<feature type="binding site" description="in other chain" evidence="8">
    <location>
        <position position="223"/>
    </location>
    <ligand>
        <name>IMP</name>
        <dbReference type="ChEBI" id="CHEBI:58053"/>
        <note>ligand shared between dimeric partners</note>
    </ligand>
</feature>
<evidence type="ECO:0000256" key="7">
    <source>
        <dbReference type="ARBA" id="ARBA00023134"/>
    </source>
</evidence>
<feature type="binding site" description="in other chain" evidence="8">
    <location>
        <position position="129"/>
    </location>
    <ligand>
        <name>IMP</name>
        <dbReference type="ChEBI" id="CHEBI:58053"/>
        <note>ligand shared between dimeric partners</note>
    </ligand>
</feature>
<evidence type="ECO:0000313" key="11">
    <source>
        <dbReference type="EMBL" id="WJW65689.1"/>
    </source>
</evidence>
<protein>
    <recommendedName>
        <fullName evidence="8 9">Adenylosuccinate synthetase</fullName>
        <shortName evidence="8">AMPSase</shortName>
        <shortName evidence="8">AdSS</shortName>
        <ecNumber evidence="8 9">6.3.4.4</ecNumber>
    </recommendedName>
    <alternativeName>
        <fullName evidence="8">IMP--aspartate ligase</fullName>
    </alternativeName>
</protein>
<dbReference type="SUPFAM" id="SSF52540">
    <property type="entry name" value="P-loop containing nucleoside triphosphate hydrolases"/>
    <property type="match status" value="1"/>
</dbReference>
<dbReference type="GO" id="GO:0000287">
    <property type="term" value="F:magnesium ion binding"/>
    <property type="evidence" value="ECO:0007669"/>
    <property type="project" value="UniProtKB-UniRule"/>
</dbReference>
<comment type="subcellular location">
    <subcellularLocation>
        <location evidence="8">Cytoplasm</location>
    </subcellularLocation>
</comment>
<dbReference type="GO" id="GO:0005737">
    <property type="term" value="C:cytoplasm"/>
    <property type="evidence" value="ECO:0007669"/>
    <property type="project" value="UniProtKB-SubCell"/>
</dbReference>
<dbReference type="CDD" id="cd03108">
    <property type="entry name" value="AdSS"/>
    <property type="match status" value="1"/>
</dbReference>
<evidence type="ECO:0000256" key="4">
    <source>
        <dbReference type="ARBA" id="ARBA00022741"/>
    </source>
</evidence>
<dbReference type="EC" id="6.3.4.4" evidence="8 9"/>
<dbReference type="Proteomes" id="UP001431572">
    <property type="component" value="Chromosome 1"/>
</dbReference>
<dbReference type="InterPro" id="IPR042111">
    <property type="entry name" value="Adenylosuccinate_synth_dom3"/>
</dbReference>
<evidence type="ECO:0000256" key="3">
    <source>
        <dbReference type="ARBA" id="ARBA00022723"/>
    </source>
</evidence>
<sequence length="423" mass="46219">MPVTAVIGAQWGDEGKGKYVDILAQDAHVVARFNGGNNAGHTVINELGTFKLHLLPSGVFNPKATCIIGPGVVLDLAGIAEEINTLDKAGVPLKGRLFISPRCHLVMPYHRVLDRLYESAKGHLSTGTTGRGIGPTYADKAGYNGLRLADLQRRTLFIEKLSTQVSIKNRLIGALGGEPMDADKIADEYFEYFRILQPFIKETFGLLQDAVKSNQNVLLEGAQATLLDTDWGTYPFVTGSSTLVSAATPGLGIPPRAIDRIVGVCKAYTTRVGNGPMPTELTDETGDRIRKIGREYGTSTGRPRRCGWLDAELVRFTAALNGFTELALSLLDVLDTFHEVKIATGYEWGGQKAHYFDGDAVFLEECQPVYESLPGWEKDIRGVNRWSDLPRGAVNYIERIEQVTGVPVSMIGTGPDRRETIIR</sequence>
<comment type="pathway">
    <text evidence="8 9">Purine metabolism; AMP biosynthesis via de novo pathway; AMP from IMP: step 1/2.</text>
</comment>
<proteinExistence type="inferred from homology"/>